<evidence type="ECO:0000256" key="1">
    <source>
        <dbReference type="ARBA" id="ARBA00006226"/>
    </source>
</evidence>
<keyword evidence="4" id="KW-1185">Reference proteome</keyword>
<dbReference type="InterPro" id="IPR007712">
    <property type="entry name" value="RelE/ParE_toxin"/>
</dbReference>
<sequence>MRIDWSEPARDGLRDIQTYIAQDSPVAAQQFVEKLIAAVERLAQFPESGRHVPESEMENVRELIFGSYRIIYRPETPERVLIVAIVHGHRDLTRRDQQPWKSE</sequence>
<evidence type="ECO:0000256" key="2">
    <source>
        <dbReference type="ARBA" id="ARBA00022649"/>
    </source>
</evidence>
<dbReference type="Pfam" id="PF05016">
    <property type="entry name" value="ParE_toxin"/>
    <property type="match status" value="1"/>
</dbReference>
<dbReference type="InterPro" id="IPR051803">
    <property type="entry name" value="TA_system_RelE-like_toxin"/>
</dbReference>
<dbReference type="InterPro" id="IPR035093">
    <property type="entry name" value="RelE/ParE_toxin_dom_sf"/>
</dbReference>
<dbReference type="EMBL" id="JAUYVI010000004">
    <property type="protein sequence ID" value="MDQ7248466.1"/>
    <property type="molecule type" value="Genomic_DNA"/>
</dbReference>
<accession>A0ABU0YL66</accession>
<organism evidence="3 4">
    <name type="scientific">Dongia sedimenti</name>
    <dbReference type="NCBI Taxonomy" id="3064282"/>
    <lineage>
        <taxon>Bacteria</taxon>
        <taxon>Pseudomonadati</taxon>
        <taxon>Pseudomonadota</taxon>
        <taxon>Alphaproteobacteria</taxon>
        <taxon>Rhodospirillales</taxon>
        <taxon>Dongiaceae</taxon>
        <taxon>Dongia</taxon>
    </lineage>
</organism>
<protein>
    <submittedName>
        <fullName evidence="3">Type II toxin-antitoxin system RelE/ParE family toxin</fullName>
    </submittedName>
</protein>
<dbReference type="Gene3D" id="3.30.2310.20">
    <property type="entry name" value="RelE-like"/>
    <property type="match status" value="1"/>
</dbReference>
<proteinExistence type="inferred from homology"/>
<comment type="caution">
    <text evidence="3">The sequence shown here is derived from an EMBL/GenBank/DDBJ whole genome shotgun (WGS) entry which is preliminary data.</text>
</comment>
<keyword evidence="2" id="KW-1277">Toxin-antitoxin system</keyword>
<dbReference type="PANTHER" id="PTHR33755">
    <property type="entry name" value="TOXIN PARE1-RELATED"/>
    <property type="match status" value="1"/>
</dbReference>
<reference evidence="4" key="1">
    <citation type="submission" date="2023-08" db="EMBL/GenBank/DDBJ databases">
        <title>Rhodospirillaceae gen. nov., a novel taxon isolated from the Yangtze River Yuezi River estuary sludge.</title>
        <authorList>
            <person name="Ruan L."/>
        </authorList>
    </citation>
    <scope>NUCLEOTIDE SEQUENCE [LARGE SCALE GENOMIC DNA]</scope>
    <source>
        <strain evidence="4">R-7</strain>
    </source>
</reference>
<gene>
    <name evidence="3" type="ORF">Q8A70_12350</name>
</gene>
<name>A0ABU0YL66_9PROT</name>
<dbReference type="SUPFAM" id="SSF143011">
    <property type="entry name" value="RelE-like"/>
    <property type="match status" value="1"/>
</dbReference>
<dbReference type="RefSeq" id="WP_379955947.1">
    <property type="nucleotide sequence ID" value="NZ_JAUYVI010000004.1"/>
</dbReference>
<dbReference type="PANTHER" id="PTHR33755:SF5">
    <property type="entry name" value="TYPE II TOXIN-ANTITOXIN SYSTEM RELE_PARE FAMILY TOXIN"/>
    <property type="match status" value="1"/>
</dbReference>
<comment type="similarity">
    <text evidence="1">Belongs to the RelE toxin family.</text>
</comment>
<dbReference type="NCBIfam" id="TIGR02385">
    <property type="entry name" value="RelE_StbE"/>
    <property type="match status" value="1"/>
</dbReference>
<dbReference type="Proteomes" id="UP001230156">
    <property type="component" value="Unassembled WGS sequence"/>
</dbReference>
<evidence type="ECO:0000313" key="3">
    <source>
        <dbReference type="EMBL" id="MDQ7248466.1"/>
    </source>
</evidence>
<evidence type="ECO:0000313" key="4">
    <source>
        <dbReference type="Proteomes" id="UP001230156"/>
    </source>
</evidence>